<evidence type="ECO:0000313" key="1">
    <source>
        <dbReference type="EMBL" id="KAI0060983.1"/>
    </source>
</evidence>
<evidence type="ECO:0000313" key="2">
    <source>
        <dbReference type="Proteomes" id="UP000814140"/>
    </source>
</evidence>
<reference evidence="1" key="1">
    <citation type="submission" date="2021-03" db="EMBL/GenBank/DDBJ databases">
        <authorList>
            <consortium name="DOE Joint Genome Institute"/>
            <person name="Ahrendt S."/>
            <person name="Looney B.P."/>
            <person name="Miyauchi S."/>
            <person name="Morin E."/>
            <person name="Drula E."/>
            <person name="Courty P.E."/>
            <person name="Chicoki N."/>
            <person name="Fauchery L."/>
            <person name="Kohler A."/>
            <person name="Kuo A."/>
            <person name="Labutti K."/>
            <person name="Pangilinan J."/>
            <person name="Lipzen A."/>
            <person name="Riley R."/>
            <person name="Andreopoulos W."/>
            <person name="He G."/>
            <person name="Johnson J."/>
            <person name="Barry K.W."/>
            <person name="Grigoriev I.V."/>
            <person name="Nagy L."/>
            <person name="Hibbett D."/>
            <person name="Henrissat B."/>
            <person name="Matheny P.B."/>
            <person name="Labbe J."/>
            <person name="Martin F."/>
        </authorList>
    </citation>
    <scope>NUCLEOTIDE SEQUENCE</scope>
    <source>
        <strain evidence="1">HHB10654</strain>
    </source>
</reference>
<proteinExistence type="predicted"/>
<keyword evidence="2" id="KW-1185">Reference proteome</keyword>
<organism evidence="1 2">
    <name type="scientific">Artomyces pyxidatus</name>
    <dbReference type="NCBI Taxonomy" id="48021"/>
    <lineage>
        <taxon>Eukaryota</taxon>
        <taxon>Fungi</taxon>
        <taxon>Dikarya</taxon>
        <taxon>Basidiomycota</taxon>
        <taxon>Agaricomycotina</taxon>
        <taxon>Agaricomycetes</taxon>
        <taxon>Russulales</taxon>
        <taxon>Auriscalpiaceae</taxon>
        <taxon>Artomyces</taxon>
    </lineage>
</organism>
<reference evidence="1" key="2">
    <citation type="journal article" date="2022" name="New Phytol.">
        <title>Evolutionary transition to the ectomycorrhizal habit in the genomes of a hyperdiverse lineage of mushroom-forming fungi.</title>
        <authorList>
            <person name="Looney B."/>
            <person name="Miyauchi S."/>
            <person name="Morin E."/>
            <person name="Drula E."/>
            <person name="Courty P.E."/>
            <person name="Kohler A."/>
            <person name="Kuo A."/>
            <person name="LaButti K."/>
            <person name="Pangilinan J."/>
            <person name="Lipzen A."/>
            <person name="Riley R."/>
            <person name="Andreopoulos W."/>
            <person name="He G."/>
            <person name="Johnson J."/>
            <person name="Nolan M."/>
            <person name="Tritt A."/>
            <person name="Barry K.W."/>
            <person name="Grigoriev I.V."/>
            <person name="Nagy L.G."/>
            <person name="Hibbett D."/>
            <person name="Henrissat B."/>
            <person name="Matheny P.B."/>
            <person name="Labbe J."/>
            <person name="Martin F.M."/>
        </authorList>
    </citation>
    <scope>NUCLEOTIDE SEQUENCE</scope>
    <source>
        <strain evidence="1">HHB10654</strain>
    </source>
</reference>
<comment type="caution">
    <text evidence="1">The sequence shown here is derived from an EMBL/GenBank/DDBJ whole genome shotgun (WGS) entry which is preliminary data.</text>
</comment>
<dbReference type="Proteomes" id="UP000814140">
    <property type="component" value="Unassembled WGS sequence"/>
</dbReference>
<dbReference type="EMBL" id="MU277215">
    <property type="protein sequence ID" value="KAI0060983.1"/>
    <property type="molecule type" value="Genomic_DNA"/>
</dbReference>
<accession>A0ACB8SYP5</accession>
<name>A0ACB8SYP5_9AGAM</name>
<gene>
    <name evidence="1" type="ORF">BV25DRAFT_1839306</name>
</gene>
<sequence length="622" mass="66405">MDDIWGNAWGEPSTSQHGSGTLPWASKPETLHQETSAAAGDEEADLAMPSWSTGSGMQWDEPPNLQGSLWSQTSPSSAAPWSLANPYSDIHITKAATSPPASDAEGSSHLANSLTASSPVIEVKEEEEVSPAASEPDVASEPPFESLSAPDQSPTSSPDAFGTFEVGAPQVHVDDADPWSSSAAVFDDELADAPDEWGSAWTGGQKRESEQDGGKMDEWESARRRKEEMDRRVPPELLASIMAQIDELTKDAWPDPEGATEEAEWQKRWHTGLDDVEGLDTLLHRYVPEMTLPQLPPFGKSFTGKAMASAVKLSRNSAIARASPMANFLAAKGSTAWETAVKSRVEVTTDEVPVGWRILEKEKEEKTDEKSKKSSTGLLASLWNRRASAAPREGITVTSPVQDSFPKEEKVTATGRSSMESVQSTNSAVTKPASPVTSSPSSASPVPTLTSTQTTPTTSYSESGLPSSEAITRGATPPPTAAPSAVSRFLNRFSRPRVPSASSPRNSLALSTDDLDFLTEFVPSVTDGDNEEMKDPQLRGLESMIASKPFTGRLPPPLPPPPPPPAPVPTMSTALPKTQPIDALSRVKHIVGVEGNRVGSPGHFVEAYHSDHDSTFAAEPES</sequence>
<protein>
    <submittedName>
        <fullName evidence="1">Uncharacterized protein</fullName>
    </submittedName>
</protein>